<comment type="similarity">
    <text evidence="2">Belongs to the peptidase S54 family.</text>
</comment>
<dbReference type="PANTHER" id="PTHR43731">
    <property type="entry name" value="RHOMBOID PROTEASE"/>
    <property type="match status" value="1"/>
</dbReference>
<evidence type="ECO:0000256" key="6">
    <source>
        <dbReference type="ARBA" id="ARBA00023136"/>
    </source>
</evidence>
<keyword evidence="5 7" id="KW-1133">Transmembrane helix</keyword>
<dbReference type="PANTHER" id="PTHR43731:SF14">
    <property type="entry name" value="PRESENILIN-ASSOCIATED RHOMBOID-LIKE PROTEIN, MITOCHONDRIAL"/>
    <property type="match status" value="1"/>
</dbReference>
<name>A0AAU9EGQ2_9FIRM</name>
<keyword evidence="3 7" id="KW-0812">Transmembrane</keyword>
<feature type="domain" description="Peptidase S54 rhomboid" evidence="8">
    <location>
        <begin position="54"/>
        <end position="187"/>
    </location>
</feature>
<evidence type="ECO:0000256" key="7">
    <source>
        <dbReference type="SAM" id="Phobius"/>
    </source>
</evidence>
<feature type="transmembrane region" description="Helical" evidence="7">
    <location>
        <begin position="118"/>
        <end position="134"/>
    </location>
</feature>
<feature type="transmembrane region" description="Helical" evidence="7">
    <location>
        <begin position="200"/>
        <end position="220"/>
    </location>
</feature>
<evidence type="ECO:0000259" key="8">
    <source>
        <dbReference type="Pfam" id="PF01694"/>
    </source>
</evidence>
<dbReference type="GO" id="GO:0016020">
    <property type="term" value="C:membrane"/>
    <property type="evidence" value="ECO:0007669"/>
    <property type="project" value="UniProtKB-SubCell"/>
</dbReference>
<evidence type="ECO:0000256" key="3">
    <source>
        <dbReference type="ARBA" id="ARBA00022692"/>
    </source>
</evidence>
<feature type="transmembrane region" description="Helical" evidence="7">
    <location>
        <begin position="169"/>
        <end position="188"/>
    </location>
</feature>
<dbReference type="GO" id="GO:0004252">
    <property type="term" value="F:serine-type endopeptidase activity"/>
    <property type="evidence" value="ECO:0007669"/>
    <property type="project" value="InterPro"/>
</dbReference>
<comment type="subcellular location">
    <subcellularLocation>
        <location evidence="1">Membrane</location>
        <topology evidence="1">Multi-pass membrane protein</topology>
    </subcellularLocation>
</comment>
<evidence type="ECO:0000256" key="5">
    <source>
        <dbReference type="ARBA" id="ARBA00022989"/>
    </source>
</evidence>
<accession>A0AAU9EGQ2</accession>
<dbReference type="InterPro" id="IPR022764">
    <property type="entry name" value="Peptidase_S54_rhomboid_dom"/>
</dbReference>
<evidence type="ECO:0000256" key="4">
    <source>
        <dbReference type="ARBA" id="ARBA00022801"/>
    </source>
</evidence>
<organism evidence="9 10">
    <name type="scientific">Helicovermis profundi</name>
    <dbReference type="NCBI Taxonomy" id="3065157"/>
    <lineage>
        <taxon>Bacteria</taxon>
        <taxon>Bacillati</taxon>
        <taxon>Bacillota</taxon>
        <taxon>Clostridia</taxon>
        <taxon>Helicovermis</taxon>
    </lineage>
</organism>
<feature type="transmembrane region" description="Helical" evidence="7">
    <location>
        <begin position="62"/>
        <end position="82"/>
    </location>
</feature>
<feature type="transmembrane region" description="Helical" evidence="7">
    <location>
        <begin position="146"/>
        <end position="163"/>
    </location>
</feature>
<feature type="transmembrane region" description="Helical" evidence="7">
    <location>
        <begin position="12"/>
        <end position="33"/>
    </location>
</feature>
<dbReference type="KEGG" id="hprf:HLPR_09540"/>
<protein>
    <submittedName>
        <fullName evidence="9">Rhomboid family intramembrane serine protease</fullName>
    </submittedName>
</protein>
<dbReference type="InterPro" id="IPR035952">
    <property type="entry name" value="Rhomboid-like_sf"/>
</dbReference>
<evidence type="ECO:0000256" key="1">
    <source>
        <dbReference type="ARBA" id="ARBA00004141"/>
    </source>
</evidence>
<sequence>MESIIKNKKIYLTDIILITNIVVFLISLAIKYISGSDTLLLLGAKINYKIANYELYRLVTPMLLHGSFTHILFNSIALLSFGRSIEENLGKKRFFLIYLTAGIFGSIGSFMFDDSISIGASGGIFGLVGAYFYISAFYPDDIKKSIRKNMLVIVLINVWYGTTNPQIDNFAHGFGLISGFIAAWAYGYPNQIKMQIKNRIAQLVLILGFMFFIFVSIPSYQSKANYYIYNIVDSYNDKNYEKTTKLIMEASEKFPHNETIIKFKNSFLK</sequence>
<dbReference type="EMBL" id="AP028654">
    <property type="protein sequence ID" value="BEP28623.1"/>
    <property type="molecule type" value="Genomic_DNA"/>
</dbReference>
<dbReference type="SUPFAM" id="SSF144091">
    <property type="entry name" value="Rhomboid-like"/>
    <property type="match status" value="1"/>
</dbReference>
<dbReference type="GO" id="GO:0006508">
    <property type="term" value="P:proteolysis"/>
    <property type="evidence" value="ECO:0007669"/>
    <property type="project" value="UniProtKB-KW"/>
</dbReference>
<feature type="transmembrane region" description="Helical" evidence="7">
    <location>
        <begin position="94"/>
        <end position="112"/>
    </location>
</feature>
<evidence type="ECO:0000256" key="2">
    <source>
        <dbReference type="ARBA" id="ARBA00009045"/>
    </source>
</evidence>
<proteinExistence type="inferred from homology"/>
<dbReference type="InterPro" id="IPR050925">
    <property type="entry name" value="Rhomboid_protease_S54"/>
</dbReference>
<reference evidence="9 10" key="1">
    <citation type="submission" date="2023-08" db="EMBL/GenBank/DDBJ databases">
        <title>Helicovermis profunda gen. nov., sp. nov., a novel mesophilic, fermentative bacterium within the Bacillota from a deep-sea hydrothermal vent chimney.</title>
        <authorList>
            <person name="Miyazaki U."/>
            <person name="Mizutani D."/>
            <person name="Hashimoto Y."/>
            <person name="Tame A."/>
            <person name="Sawayama S."/>
            <person name="Miyazaki J."/>
            <person name="Takai K."/>
            <person name="Nakagawa S."/>
        </authorList>
    </citation>
    <scope>NUCLEOTIDE SEQUENCE [LARGE SCALE GENOMIC DNA]</scope>
    <source>
        <strain evidence="9 10">S502</strain>
    </source>
</reference>
<dbReference type="Pfam" id="PF01694">
    <property type="entry name" value="Rhomboid"/>
    <property type="match status" value="1"/>
</dbReference>
<keyword evidence="4" id="KW-0378">Hydrolase</keyword>
<evidence type="ECO:0000313" key="10">
    <source>
        <dbReference type="Proteomes" id="UP001321786"/>
    </source>
</evidence>
<dbReference type="RefSeq" id="WP_338536933.1">
    <property type="nucleotide sequence ID" value="NZ_AP028654.1"/>
</dbReference>
<gene>
    <name evidence="9" type="ORF">HLPR_09540</name>
</gene>
<keyword evidence="6 7" id="KW-0472">Membrane</keyword>
<dbReference type="Proteomes" id="UP001321786">
    <property type="component" value="Chromosome"/>
</dbReference>
<dbReference type="AlphaFoldDB" id="A0AAU9EGQ2"/>
<keyword evidence="10" id="KW-1185">Reference proteome</keyword>
<keyword evidence="9" id="KW-0645">Protease</keyword>
<dbReference type="Gene3D" id="1.20.1540.10">
    <property type="entry name" value="Rhomboid-like"/>
    <property type="match status" value="1"/>
</dbReference>
<evidence type="ECO:0000313" key="9">
    <source>
        <dbReference type="EMBL" id="BEP28623.1"/>
    </source>
</evidence>